<dbReference type="InterPro" id="IPR010982">
    <property type="entry name" value="Lambda_DNA-bd_dom_sf"/>
</dbReference>
<dbReference type="Pfam" id="PF13560">
    <property type="entry name" value="HTH_31"/>
    <property type="match status" value="1"/>
</dbReference>
<dbReference type="SUPFAM" id="SSF47413">
    <property type="entry name" value="lambda repressor-like DNA-binding domains"/>
    <property type="match status" value="1"/>
</dbReference>
<dbReference type="GO" id="GO:0003677">
    <property type="term" value="F:DNA binding"/>
    <property type="evidence" value="ECO:0007669"/>
    <property type="project" value="InterPro"/>
</dbReference>
<dbReference type="EMBL" id="CP136986">
    <property type="protein sequence ID" value="WOS77082.1"/>
    <property type="molecule type" value="Genomic_DNA"/>
</dbReference>
<feature type="domain" description="HTH cro/C1-type" evidence="1">
    <location>
        <begin position="16"/>
        <end position="69"/>
    </location>
</feature>
<reference evidence="2" key="2">
    <citation type="submission" date="2023-10" db="EMBL/GenBank/DDBJ databases">
        <title>Pathogen: clinical or host-associated sample.</title>
        <authorList>
            <person name="Hergert J."/>
            <person name="Casey R."/>
            <person name="Wagner J."/>
            <person name="Young E.L."/>
            <person name="Oakeson K.F."/>
        </authorList>
    </citation>
    <scope>NUCLEOTIDE SEQUENCE</scope>
    <source>
        <strain evidence="2">2021CK-01020</strain>
    </source>
</reference>
<accession>A0AAQ3LMV3</accession>
<evidence type="ECO:0000313" key="2">
    <source>
        <dbReference type="EMBL" id="WOS77082.1"/>
    </source>
</evidence>
<evidence type="ECO:0000313" key="3">
    <source>
        <dbReference type="Proteomes" id="UP001297540"/>
    </source>
</evidence>
<organism evidence="2 3">
    <name type="scientific">Pseudomonas aeruginosa</name>
    <dbReference type="NCBI Taxonomy" id="287"/>
    <lineage>
        <taxon>Bacteria</taxon>
        <taxon>Pseudomonadati</taxon>
        <taxon>Pseudomonadota</taxon>
        <taxon>Gammaproteobacteria</taxon>
        <taxon>Pseudomonadales</taxon>
        <taxon>Pseudomonadaceae</taxon>
        <taxon>Pseudomonas</taxon>
    </lineage>
</organism>
<dbReference type="Proteomes" id="UP001297540">
    <property type="component" value="Chromosome"/>
</dbReference>
<gene>
    <name evidence="2" type="ORF">L4V69_32100</name>
</gene>
<dbReference type="AlphaFoldDB" id="A0AAQ3LMV3"/>
<proteinExistence type="predicted"/>
<dbReference type="Gene3D" id="1.10.260.40">
    <property type="entry name" value="lambda repressor-like DNA-binding domains"/>
    <property type="match status" value="1"/>
</dbReference>
<dbReference type="CDD" id="cd00093">
    <property type="entry name" value="HTH_XRE"/>
    <property type="match status" value="1"/>
</dbReference>
<dbReference type="RefSeq" id="WP_044264506.1">
    <property type="nucleotide sequence ID" value="NZ_BSBB01000065.1"/>
</dbReference>
<dbReference type="InterPro" id="IPR001387">
    <property type="entry name" value="Cro/C1-type_HTH"/>
</dbReference>
<dbReference type="SMART" id="SM00530">
    <property type="entry name" value="HTH_XRE"/>
    <property type="match status" value="1"/>
</dbReference>
<name>A0AAQ3LMV3_PSEAI</name>
<sequence length="128" mass="14040">MVKVFLVTDTSHSERLRQERKRLSLTQAQAAQKAGVTRETWSRYETGALLPGMEVLAALANAGADVHYILTGQRQGVPSSAPAQEQEVTLTPEERALLENFRHCSPDTRAAIKATSDALARRPKKKTG</sequence>
<reference evidence="2" key="1">
    <citation type="submission" date="2023-06" db="EMBL/GenBank/DDBJ databases">
        <authorList>
            <consortium name="Clinical and Environmental Microbiology Branch: Whole genome sequencing antimicrobial resistance pathogens in the healthcare setting"/>
        </authorList>
    </citation>
    <scope>NUCLEOTIDE SEQUENCE</scope>
    <source>
        <strain evidence="2">2021CK-01020</strain>
    </source>
</reference>
<dbReference type="PROSITE" id="PS50943">
    <property type="entry name" value="HTH_CROC1"/>
    <property type="match status" value="1"/>
</dbReference>
<protein>
    <submittedName>
        <fullName evidence="2">Helix-turn-helix domain-containing protein</fullName>
    </submittedName>
</protein>
<evidence type="ECO:0000259" key="1">
    <source>
        <dbReference type="PROSITE" id="PS50943"/>
    </source>
</evidence>